<dbReference type="InterPro" id="IPR050630">
    <property type="entry name" value="WD_repeat_EMAP"/>
</dbReference>
<feature type="compositionally biased region" description="Polar residues" evidence="4">
    <location>
        <begin position="154"/>
        <end position="164"/>
    </location>
</feature>
<keyword evidence="2" id="KW-0677">Repeat</keyword>
<evidence type="ECO:0000256" key="4">
    <source>
        <dbReference type="SAM" id="MobiDB-lite"/>
    </source>
</evidence>
<dbReference type="PANTHER" id="PTHR13720:SF11">
    <property type="entry name" value="ECHINODERM MICROTUBULE-ASSOCIATED PROTEIN-LIKE 4"/>
    <property type="match status" value="1"/>
</dbReference>
<gene>
    <name evidence="5" type="ORF">XENOCAPTIV_017105</name>
</gene>
<dbReference type="SUPFAM" id="SSF50978">
    <property type="entry name" value="WD40 repeat-like"/>
    <property type="match status" value="1"/>
</dbReference>
<name>A0ABV0R9C5_9TELE</name>
<evidence type="ECO:0000256" key="1">
    <source>
        <dbReference type="ARBA" id="ARBA00022574"/>
    </source>
</evidence>
<dbReference type="PANTHER" id="PTHR13720">
    <property type="entry name" value="WD-40 REPEAT PROTEIN"/>
    <property type="match status" value="1"/>
</dbReference>
<feature type="repeat" description="WD" evidence="3">
    <location>
        <begin position="77"/>
        <end position="119"/>
    </location>
</feature>
<evidence type="ECO:0000256" key="3">
    <source>
        <dbReference type="PROSITE-ProRule" id="PRU00221"/>
    </source>
</evidence>
<feature type="compositionally biased region" description="Low complexity" evidence="4">
    <location>
        <begin position="173"/>
        <end position="193"/>
    </location>
</feature>
<keyword evidence="6" id="KW-1185">Reference proteome</keyword>
<accession>A0ABV0R9C5</accession>
<dbReference type="EMBL" id="JAHRIN010037172">
    <property type="protein sequence ID" value="MEQ2204695.1"/>
    <property type="molecule type" value="Genomic_DNA"/>
</dbReference>
<feature type="region of interest" description="Disordered" evidence="4">
    <location>
        <begin position="154"/>
        <end position="219"/>
    </location>
</feature>
<organism evidence="5 6">
    <name type="scientific">Xenoophorus captivus</name>
    <dbReference type="NCBI Taxonomy" id="1517983"/>
    <lineage>
        <taxon>Eukaryota</taxon>
        <taxon>Metazoa</taxon>
        <taxon>Chordata</taxon>
        <taxon>Craniata</taxon>
        <taxon>Vertebrata</taxon>
        <taxon>Euteleostomi</taxon>
        <taxon>Actinopterygii</taxon>
        <taxon>Neopterygii</taxon>
        <taxon>Teleostei</taxon>
        <taxon>Neoteleostei</taxon>
        <taxon>Acanthomorphata</taxon>
        <taxon>Ovalentaria</taxon>
        <taxon>Atherinomorphae</taxon>
        <taxon>Cyprinodontiformes</taxon>
        <taxon>Goodeidae</taxon>
        <taxon>Xenoophorus</taxon>
    </lineage>
</organism>
<dbReference type="InterPro" id="IPR036322">
    <property type="entry name" value="WD40_repeat_dom_sf"/>
</dbReference>
<dbReference type="InterPro" id="IPR001680">
    <property type="entry name" value="WD40_rpt"/>
</dbReference>
<sequence length="219" mass="23401">VWPEGSDGTDINALMRSHNRRVIALADDFCKVHLFAYPCSRFKVGHSPCFLSPEPGNVSECVPMNHFLSLQAPSHKYSAHSSHVTNVSFLYSDSHLISTGGKDTSIMQWRLVKKSSLSLTDGIISKSAPRRADPVVPMPPSAAVAPIPEATLAASRNQETSEISPSAEVIPLTTELTPPQSESTPPPSDTTVSLKDSLETSDDTATPSDEGLPPLTPAS</sequence>
<dbReference type="Gene3D" id="2.130.10.10">
    <property type="entry name" value="YVTN repeat-like/Quinoprotein amine dehydrogenase"/>
    <property type="match status" value="1"/>
</dbReference>
<dbReference type="InterPro" id="IPR015943">
    <property type="entry name" value="WD40/YVTN_repeat-like_dom_sf"/>
</dbReference>
<reference evidence="5 6" key="1">
    <citation type="submission" date="2021-06" db="EMBL/GenBank/DDBJ databases">
        <authorList>
            <person name="Palmer J.M."/>
        </authorList>
    </citation>
    <scope>NUCLEOTIDE SEQUENCE [LARGE SCALE GENOMIC DNA]</scope>
    <source>
        <strain evidence="5 6">XC_2019</strain>
        <tissue evidence="5">Muscle</tissue>
    </source>
</reference>
<evidence type="ECO:0000313" key="5">
    <source>
        <dbReference type="EMBL" id="MEQ2204695.1"/>
    </source>
</evidence>
<dbReference type="Proteomes" id="UP001434883">
    <property type="component" value="Unassembled WGS sequence"/>
</dbReference>
<protein>
    <submittedName>
        <fullName evidence="5">Uncharacterized protein</fullName>
    </submittedName>
</protein>
<keyword evidence="1 3" id="KW-0853">WD repeat</keyword>
<evidence type="ECO:0000313" key="6">
    <source>
        <dbReference type="Proteomes" id="UP001434883"/>
    </source>
</evidence>
<proteinExistence type="predicted"/>
<evidence type="ECO:0000256" key="2">
    <source>
        <dbReference type="ARBA" id="ARBA00022737"/>
    </source>
</evidence>
<dbReference type="PROSITE" id="PS50082">
    <property type="entry name" value="WD_REPEATS_2"/>
    <property type="match status" value="1"/>
</dbReference>
<feature type="non-terminal residue" evidence="5">
    <location>
        <position position="1"/>
    </location>
</feature>
<comment type="caution">
    <text evidence="5">The sequence shown here is derived from an EMBL/GenBank/DDBJ whole genome shotgun (WGS) entry which is preliminary data.</text>
</comment>